<comment type="subcellular location">
    <subcellularLocation>
        <location evidence="8">Endoplasmic reticulum membrane</location>
        <topology evidence="8">Single-pass type I membrane protein</topology>
    </subcellularLocation>
    <subcellularLocation>
        <location evidence="1">Membrane</location>
        <topology evidence="1">Single-pass type I membrane protein</topology>
    </subcellularLocation>
</comment>
<evidence type="ECO:0000256" key="2">
    <source>
        <dbReference type="ARBA" id="ARBA00004922"/>
    </source>
</evidence>
<evidence type="ECO:0000256" key="7">
    <source>
        <dbReference type="ARBA" id="ARBA00023136"/>
    </source>
</evidence>
<dbReference type="AlphaFoldDB" id="A0A0G2FQ71"/>
<evidence type="ECO:0000259" key="10">
    <source>
        <dbReference type="Pfam" id="PF23358"/>
    </source>
</evidence>
<dbReference type="Pfam" id="PF03345">
    <property type="entry name" value="OST48_N"/>
    <property type="match status" value="1"/>
</dbReference>
<protein>
    <recommendedName>
        <fullName evidence="8">Dolichyl-diphosphooligosaccharide--protein glycosyltransferase subunit WBP1</fullName>
        <shortName evidence="8">Oligosaccharyl transferase subunit WBP1</shortName>
    </recommendedName>
</protein>
<dbReference type="GO" id="GO:0018279">
    <property type="term" value="P:protein N-linked glycosylation via asparagine"/>
    <property type="evidence" value="ECO:0007669"/>
    <property type="project" value="UniProtKB-UniRule"/>
</dbReference>
<feature type="signal peptide" evidence="8">
    <location>
        <begin position="1"/>
        <end position="18"/>
    </location>
</feature>
<dbReference type="PANTHER" id="PTHR10830">
    <property type="entry name" value="DOLICHYL-DIPHOSPHOOLIGOSACCHARIDE--PROTEIN GLYCOSYLTRANSFERASE 48 KDA SUBUNIT"/>
    <property type="match status" value="1"/>
</dbReference>
<evidence type="ECO:0000259" key="9">
    <source>
        <dbReference type="Pfam" id="PF03345"/>
    </source>
</evidence>
<keyword evidence="4 8" id="KW-0812">Transmembrane</keyword>
<dbReference type="InterPro" id="IPR005013">
    <property type="entry name" value="DDOST_48_kDa_subunit"/>
</dbReference>
<evidence type="ECO:0000256" key="5">
    <source>
        <dbReference type="ARBA" id="ARBA00022824"/>
    </source>
</evidence>
<feature type="domain" description="OST48 middle" evidence="10">
    <location>
        <begin position="310"/>
        <end position="452"/>
    </location>
</feature>
<evidence type="ECO:0000256" key="1">
    <source>
        <dbReference type="ARBA" id="ARBA00004479"/>
    </source>
</evidence>
<dbReference type="Proteomes" id="UP000034680">
    <property type="component" value="Unassembled WGS sequence"/>
</dbReference>
<dbReference type="EMBL" id="LCUC01000137">
    <property type="protein sequence ID" value="KKY36176.1"/>
    <property type="molecule type" value="Genomic_DNA"/>
</dbReference>
<evidence type="ECO:0000256" key="3">
    <source>
        <dbReference type="ARBA" id="ARBA00008743"/>
    </source>
</evidence>
<feature type="domain" description="OST48 N-terminal" evidence="9">
    <location>
        <begin position="25"/>
        <end position="285"/>
    </location>
</feature>
<feature type="chain" id="PRO_5005117816" description="Dolichyl-diphosphooligosaccharide--protein glycosyltransferase subunit WBP1" evidence="8">
    <location>
        <begin position="19"/>
        <end position="465"/>
    </location>
</feature>
<dbReference type="InterPro" id="IPR055457">
    <property type="entry name" value="OST48_N"/>
</dbReference>
<reference evidence="11 12" key="1">
    <citation type="submission" date="2015-05" db="EMBL/GenBank/DDBJ databases">
        <title>Distinctive expansion of gene families associated with plant cell wall degradation and secondary metabolism in the genomes of grapevine trunk pathogens.</title>
        <authorList>
            <person name="Lawrence D.P."/>
            <person name="Travadon R."/>
            <person name="Rolshausen P.E."/>
            <person name="Baumgartner K."/>
        </authorList>
    </citation>
    <scope>NUCLEOTIDE SEQUENCE [LARGE SCALE GENOMIC DNA]</scope>
    <source>
        <strain evidence="11">DA912</strain>
    </source>
</reference>
<dbReference type="GO" id="GO:0016740">
    <property type="term" value="F:transferase activity"/>
    <property type="evidence" value="ECO:0007669"/>
    <property type="project" value="UniProtKB-KW"/>
</dbReference>
<sequence length="465" mass="52328">MKFFLSFLLLALAAVTQAASATGDRLLSIWEDVEDQKLYSKFVGDLERRGYKITHATPKQDDLRLDHLGEKTFEHLIIFPTKSKGLGPNLTAQKILDFLNAGGNVLLALSATQPVPTALNALLLELDIHIPAERTGLVVDHFNYDAKSAADLHDVILVPTPGDYRDDTKNYFGSGGKKDLLAFPRGLGHTLGNGPLLTPILRAPRTAYIYNQKEQSETVDEVFAAGEQLSLVSAFQSRNSARFTVVGSAEMFQDKWFDAKVKLPGGSEAVTAWNLQFARRVSAWTFHEIGHLQVNHVEHHLAEEGPLANVSNPSIYRVNNNVTYEISLSEWVWDRWWDFMVPEGDELQLEFSMLSPLHRIPIKKMKRASSETAGIFRVTFRVPDHHGVYNFITNYKRPFLSNIEEKRSVTVRHMAHDEYPYSHEIPAAWPYLASIGVTCVGWLAFVALWMFNKPAQQAADAKKKQ</sequence>
<comment type="function">
    <text evidence="8">Subunit of the oligosaccharyl transferase (OST) complex that catalyzes the initial transfer of a defined glycan (Glc(3)Man(9)GlcNAc(2) in eukaryotes) from the lipid carrier dolichol-pyrophosphate to an asparagine residue within an Asn-X-Ser/Thr consensus motif in nascent polypeptide chains, the first step in protein N-glycosylation. N-glycosylation occurs cotranslationally and the complex associates with the Sec61 complex at the channel-forming translocon complex that mediates protein translocation across the endoplasmic reticulum (ER).</text>
</comment>
<evidence type="ECO:0000256" key="6">
    <source>
        <dbReference type="ARBA" id="ARBA00022989"/>
    </source>
</evidence>
<reference evidence="11 12" key="2">
    <citation type="submission" date="2015-05" db="EMBL/GenBank/DDBJ databases">
        <authorList>
            <person name="Morales-Cruz A."/>
            <person name="Amrine K.C."/>
            <person name="Cantu D."/>
        </authorList>
    </citation>
    <scope>NUCLEOTIDE SEQUENCE [LARGE SCALE GENOMIC DNA]</scope>
    <source>
        <strain evidence="11">DA912</strain>
    </source>
</reference>
<comment type="similarity">
    <text evidence="3 8">Belongs to the DDOST 48 kDa subunit family.</text>
</comment>
<keyword evidence="8" id="KW-0732">Signal</keyword>
<comment type="pathway">
    <text evidence="2 8">Protein modification; protein glycosylation.</text>
</comment>
<dbReference type="Pfam" id="PF23358">
    <property type="entry name" value="OST48_MD"/>
    <property type="match status" value="1"/>
</dbReference>
<evidence type="ECO:0000256" key="8">
    <source>
        <dbReference type="RuleBase" id="RU361142"/>
    </source>
</evidence>
<comment type="subunit">
    <text evidence="8">Component of the oligosaccharyltransferase (OST) complex.</text>
</comment>
<organism evidence="11 12">
    <name type="scientific">Diaporthe ampelina</name>
    <dbReference type="NCBI Taxonomy" id="1214573"/>
    <lineage>
        <taxon>Eukaryota</taxon>
        <taxon>Fungi</taxon>
        <taxon>Dikarya</taxon>
        <taxon>Ascomycota</taxon>
        <taxon>Pezizomycotina</taxon>
        <taxon>Sordariomycetes</taxon>
        <taxon>Sordariomycetidae</taxon>
        <taxon>Diaporthales</taxon>
        <taxon>Diaporthaceae</taxon>
        <taxon>Diaporthe</taxon>
    </lineage>
</organism>
<keyword evidence="6 8" id="KW-1133">Transmembrane helix</keyword>
<evidence type="ECO:0000256" key="4">
    <source>
        <dbReference type="ARBA" id="ARBA00022692"/>
    </source>
</evidence>
<keyword evidence="11" id="KW-0808">Transferase</keyword>
<gene>
    <name evidence="11" type="ORF">UCDDA912_g03845</name>
</gene>
<dbReference type="InterPro" id="IPR055459">
    <property type="entry name" value="OST48_MD"/>
</dbReference>
<feature type="transmembrane region" description="Helical" evidence="8">
    <location>
        <begin position="428"/>
        <end position="451"/>
    </location>
</feature>
<comment type="caution">
    <text evidence="11">The sequence shown here is derived from an EMBL/GenBank/DDBJ whole genome shotgun (WGS) entry which is preliminary data.</text>
</comment>
<dbReference type="STRING" id="1214573.A0A0G2FQ71"/>
<proteinExistence type="inferred from homology"/>
<keyword evidence="12" id="KW-1185">Reference proteome</keyword>
<dbReference type="GO" id="GO:0008250">
    <property type="term" value="C:oligosaccharyltransferase complex"/>
    <property type="evidence" value="ECO:0007669"/>
    <property type="project" value="TreeGrafter"/>
</dbReference>
<evidence type="ECO:0000313" key="12">
    <source>
        <dbReference type="Proteomes" id="UP000034680"/>
    </source>
</evidence>
<dbReference type="PANTHER" id="PTHR10830:SF0">
    <property type="entry name" value="DOLICHYL-DIPHOSPHOOLIGOSACCHARIDE--PROTEIN GLYCOSYLTRANSFERASE 48 KDA SUBUNIT"/>
    <property type="match status" value="1"/>
</dbReference>
<name>A0A0G2FQ71_9PEZI</name>
<keyword evidence="7 8" id="KW-0472">Membrane</keyword>
<keyword evidence="5 8" id="KW-0256">Endoplasmic reticulum</keyword>
<dbReference type="UniPathway" id="UPA00378"/>
<accession>A0A0G2FQ71</accession>
<dbReference type="OrthoDB" id="29105at2759"/>
<evidence type="ECO:0000313" key="11">
    <source>
        <dbReference type="EMBL" id="KKY36176.1"/>
    </source>
</evidence>